<evidence type="ECO:0000256" key="2">
    <source>
        <dbReference type="ARBA" id="ARBA00022801"/>
    </source>
</evidence>
<evidence type="ECO:0000313" key="6">
    <source>
        <dbReference type="Proteomes" id="UP000094565"/>
    </source>
</evidence>
<dbReference type="InterPro" id="IPR038718">
    <property type="entry name" value="SNF2-like_sf"/>
</dbReference>
<keyword evidence="3" id="KW-0067">ATP-binding</keyword>
<dbReference type="InterPro" id="IPR000330">
    <property type="entry name" value="SNF2_N"/>
</dbReference>
<keyword evidence="1" id="KW-0547">Nucleotide-binding</keyword>
<dbReference type="GO" id="GO:0008094">
    <property type="term" value="F:ATP-dependent activity, acting on DNA"/>
    <property type="evidence" value="ECO:0007669"/>
    <property type="project" value="TreeGrafter"/>
</dbReference>
<dbReference type="Proteomes" id="UP000094565">
    <property type="component" value="Chromosome 1"/>
</dbReference>
<dbReference type="SMART" id="SM00487">
    <property type="entry name" value="DEXDc"/>
    <property type="match status" value="1"/>
</dbReference>
<dbReference type="PANTHER" id="PTHR45626">
    <property type="entry name" value="TRANSCRIPTION TERMINATION FACTOR 2-RELATED"/>
    <property type="match status" value="1"/>
</dbReference>
<evidence type="ECO:0000259" key="4">
    <source>
        <dbReference type="PROSITE" id="PS51194"/>
    </source>
</evidence>
<gene>
    <name evidence="5" type="ORF">ATY40_BA7501218</name>
</gene>
<dbReference type="PROSITE" id="PS51194">
    <property type="entry name" value="HELICASE_CTER"/>
    <property type="match status" value="1"/>
</dbReference>
<dbReference type="PANTHER" id="PTHR45626:SF51">
    <property type="entry name" value="SNF2-RELATED DOMAIN-CONTAINING PROTEIN"/>
    <property type="match status" value="1"/>
</dbReference>
<reference evidence="5 6" key="1">
    <citation type="submission" date="2016-02" db="EMBL/GenBank/DDBJ databases">
        <title>Comparative genomic and transcriptomic foundation for Pichia pastoris.</title>
        <authorList>
            <person name="Love K.R."/>
            <person name="Shah K.A."/>
            <person name="Whittaker C.A."/>
            <person name="Wu J."/>
            <person name="Bartlett M.C."/>
            <person name="Ma D."/>
            <person name="Leeson R.L."/>
            <person name="Priest M."/>
            <person name="Young S.K."/>
            <person name="Love J.C."/>
        </authorList>
    </citation>
    <scope>NUCLEOTIDE SEQUENCE [LARGE SCALE GENOMIC DNA]</scope>
    <source>
        <strain evidence="5 6">ATCC 28485</strain>
    </source>
</reference>
<evidence type="ECO:0000256" key="1">
    <source>
        <dbReference type="ARBA" id="ARBA00022741"/>
    </source>
</evidence>
<dbReference type="InterPro" id="IPR014001">
    <property type="entry name" value="Helicase_ATP-bd"/>
</dbReference>
<dbReference type="Gene3D" id="3.40.50.10810">
    <property type="entry name" value="Tandem AAA-ATPase domain"/>
    <property type="match status" value="1"/>
</dbReference>
<dbReference type="InterPro" id="IPR050628">
    <property type="entry name" value="SNF2_RAD54_helicase_TF"/>
</dbReference>
<keyword evidence="2" id="KW-0378">Hydrolase</keyword>
<feature type="domain" description="Helicase C-terminal" evidence="4">
    <location>
        <begin position="906"/>
        <end position="1052"/>
    </location>
</feature>
<dbReference type="GO" id="GO:0006281">
    <property type="term" value="P:DNA repair"/>
    <property type="evidence" value="ECO:0007669"/>
    <property type="project" value="TreeGrafter"/>
</dbReference>
<dbReference type="AlphaFoldDB" id="A0A1B2J557"/>
<dbReference type="OrthoDB" id="2801544at2759"/>
<proteinExistence type="predicted"/>
<dbReference type="GO" id="GO:0016787">
    <property type="term" value="F:hydrolase activity"/>
    <property type="evidence" value="ECO:0007669"/>
    <property type="project" value="UniProtKB-KW"/>
</dbReference>
<dbReference type="InterPro" id="IPR027417">
    <property type="entry name" value="P-loop_NTPase"/>
</dbReference>
<evidence type="ECO:0000313" key="5">
    <source>
        <dbReference type="EMBL" id="ANZ73080.1"/>
    </source>
</evidence>
<accession>A0A1B2J557</accession>
<dbReference type="SUPFAM" id="SSF52540">
    <property type="entry name" value="P-loop containing nucleoside triphosphate hydrolases"/>
    <property type="match status" value="2"/>
</dbReference>
<dbReference type="GO" id="GO:0005524">
    <property type="term" value="F:ATP binding"/>
    <property type="evidence" value="ECO:0007669"/>
    <property type="project" value="UniProtKB-KW"/>
</dbReference>
<dbReference type="CDD" id="cd18008">
    <property type="entry name" value="DEXDc_SHPRH-like"/>
    <property type="match status" value="1"/>
</dbReference>
<sequence>MDLTSVTNVTNDLQNFAKIGTLFLYNFPRTPSFSTVAPDGWNWYDPPYNEKVLLLTTDGSKSNYADFLLEINYLVKRGVIRVTYKQFCIRRRKIILGRVYCLFNDCANYRKVETFREGTRRGRPAAWHQSRRKKALQIVLEVLDFSPIAWNIRSTHQLVRYFQMYQTVLISFVKHGSSGSTHRATDSFTMYRLLNRKPFQTNNEQQQPILSLEERVIELYNRIQSPMVNRHDTQFNSAVSMILNNEIKDLKSVLYKYQRRSIVRMLEKELYPSSSLSPNLVVVPNLYNTNSLYLHVTELTFQREKSTLSLPRSGILAENMGLGKTCLCLVLIYITKYQLPTIPKEFKYKSQQTKKVETLQELCVNTLSQESLSWKQLRSELPASCIKALRNHPPSFQYTTSTNETRQSARLKVKDSIIKSKKLHLSAATLVIVPDNLYRQWITEINKHFSPNAFELLGFPQGSDPEFPSLEKLLDIDIVLIASTIFARQNDSADSILRSIYWKRLIVDEGHTMSSKISRPSELARSLYVERKWVISGTPTRGLTRLHVNKEEVQKPFNAKDDLLKLGFLITKFLDVPLWSDDPKAWSQQVVRPFISKSFNSELQLFQILNSLMVRHSVTEVEDQVDLPPLVHEIVLIEPGYYNRISVNLFTSLLATNAVTSERTDRDYMFHPSNGAELRRLITNLQRATFYWTGFSVEDIRALMSICQKSLQKKNDDGSPYYSPRDRDLLHNSLRTAKIALSNKRWRTASAIHEMNYYVSNVIHQFSDNLSLDSYKNGLTTYGAPQLYQLQKAFFKYRFVRSHLGLEERVNEDLKPFWKNYWNLVWRKDIQRIKNHDGQPIKQETIASAIKNPKWSTKFTAKEKEELTNYKDSFTKTMSEFREGESVNDQLRQASIVGTGSAKLSYLTARLLEHQDGGVKSLVFFEFEDSAYYLSEALDLLGVKYFMYASYKKPTERAENLVKFTEIESGAALIMDLKLASHGLTIIAATRVYFINPVWRRDLEAQAIKRAHRIGQQREVKVETLILRGTIEEEMLQQRSAEASSSNERDSANVIENRGIQEYVLRHEFLPMNFHDVEYAPFESPSTSNRPIGSNLEKVSPELLEAESRVENGIRRWNVPLVSMNYENGQMAGSKLVKEVSLVRSHKRTVETVTSTNTNLTRKKVRFFE</sequence>
<evidence type="ECO:0000256" key="3">
    <source>
        <dbReference type="ARBA" id="ARBA00022840"/>
    </source>
</evidence>
<name>A0A1B2J557_PICPA</name>
<dbReference type="CDD" id="cd18793">
    <property type="entry name" value="SF2_C_SNF"/>
    <property type="match status" value="1"/>
</dbReference>
<dbReference type="Pfam" id="PF00271">
    <property type="entry name" value="Helicase_C"/>
    <property type="match status" value="1"/>
</dbReference>
<dbReference type="GO" id="GO:0005634">
    <property type="term" value="C:nucleus"/>
    <property type="evidence" value="ECO:0007669"/>
    <property type="project" value="TreeGrafter"/>
</dbReference>
<dbReference type="Gene3D" id="3.40.50.300">
    <property type="entry name" value="P-loop containing nucleotide triphosphate hydrolases"/>
    <property type="match status" value="1"/>
</dbReference>
<organism evidence="5 6">
    <name type="scientific">Komagataella pastoris</name>
    <name type="common">Yeast</name>
    <name type="synonym">Pichia pastoris</name>
    <dbReference type="NCBI Taxonomy" id="4922"/>
    <lineage>
        <taxon>Eukaryota</taxon>
        <taxon>Fungi</taxon>
        <taxon>Dikarya</taxon>
        <taxon>Ascomycota</taxon>
        <taxon>Saccharomycotina</taxon>
        <taxon>Pichiomycetes</taxon>
        <taxon>Pichiales</taxon>
        <taxon>Pichiaceae</taxon>
        <taxon>Komagataella</taxon>
    </lineage>
</organism>
<dbReference type="EMBL" id="CP014584">
    <property type="protein sequence ID" value="ANZ73080.1"/>
    <property type="molecule type" value="Genomic_DNA"/>
</dbReference>
<keyword evidence="6" id="KW-1185">Reference proteome</keyword>
<dbReference type="InterPro" id="IPR001650">
    <property type="entry name" value="Helicase_C-like"/>
</dbReference>
<dbReference type="InterPro" id="IPR049730">
    <property type="entry name" value="SNF2/RAD54-like_C"/>
</dbReference>
<protein>
    <submittedName>
        <fullName evidence="5">BA75_01218T0</fullName>
    </submittedName>
</protein>
<dbReference type="Pfam" id="PF00176">
    <property type="entry name" value="SNF2-rel_dom"/>
    <property type="match status" value="1"/>
</dbReference>